<comment type="caution">
    <text evidence="8">The sequence shown here is derived from an EMBL/GenBank/DDBJ whole genome shotgun (WGS) entry which is preliminary data.</text>
</comment>
<sequence length="128" mass="14799">MFLNILLKRKQFIKYVISGTLNTLITLIAYNILIKINVNYIEANVIAYLLGIINGFICNKFWVFKSDGNTGTLFIKFIIVNSISIIFSSILLILFVNNLYFNKILSQLMSTIITGMFNYMMNKLWTFS</sequence>
<proteinExistence type="inferred from homology"/>
<accession>A0ABS8N4S6</accession>
<protein>
    <submittedName>
        <fullName evidence="8">GtrA family protein</fullName>
    </submittedName>
</protein>
<evidence type="ECO:0000313" key="8">
    <source>
        <dbReference type="EMBL" id="MCC9294816.1"/>
    </source>
</evidence>
<feature type="transmembrane region" description="Helical" evidence="6">
    <location>
        <begin position="45"/>
        <end position="62"/>
    </location>
</feature>
<organism evidence="8 9">
    <name type="scientific">Clostridium aromativorans</name>
    <dbReference type="NCBI Taxonomy" id="2836848"/>
    <lineage>
        <taxon>Bacteria</taxon>
        <taxon>Bacillati</taxon>
        <taxon>Bacillota</taxon>
        <taxon>Clostridia</taxon>
        <taxon>Eubacteriales</taxon>
        <taxon>Clostridiaceae</taxon>
        <taxon>Clostridium</taxon>
    </lineage>
</organism>
<dbReference type="InterPro" id="IPR007267">
    <property type="entry name" value="GtrA_DPMS_TM"/>
</dbReference>
<evidence type="ECO:0000256" key="1">
    <source>
        <dbReference type="ARBA" id="ARBA00004141"/>
    </source>
</evidence>
<feature type="transmembrane region" description="Helical" evidence="6">
    <location>
        <begin position="74"/>
        <end position="94"/>
    </location>
</feature>
<keyword evidence="4 6" id="KW-1133">Transmembrane helix</keyword>
<evidence type="ECO:0000256" key="4">
    <source>
        <dbReference type="ARBA" id="ARBA00022989"/>
    </source>
</evidence>
<evidence type="ECO:0000259" key="7">
    <source>
        <dbReference type="Pfam" id="PF04138"/>
    </source>
</evidence>
<feature type="transmembrane region" description="Helical" evidence="6">
    <location>
        <begin position="12"/>
        <end position="33"/>
    </location>
</feature>
<dbReference type="RefSeq" id="WP_179977834.1">
    <property type="nucleotide sequence ID" value="NZ_JAJJPB010000008.1"/>
</dbReference>
<keyword evidence="9" id="KW-1185">Reference proteome</keyword>
<name>A0ABS8N4S6_9CLOT</name>
<dbReference type="PANTHER" id="PTHR38459:SF1">
    <property type="entry name" value="PROPHAGE BACTOPRENOL-LINKED GLUCOSE TRANSLOCASE HOMOLOG"/>
    <property type="match status" value="1"/>
</dbReference>
<dbReference type="InterPro" id="IPR051401">
    <property type="entry name" value="GtrA_CellWall_Glycosyl"/>
</dbReference>
<comment type="subcellular location">
    <subcellularLocation>
        <location evidence="1">Membrane</location>
        <topology evidence="1">Multi-pass membrane protein</topology>
    </subcellularLocation>
</comment>
<feature type="domain" description="GtrA/DPMS transmembrane" evidence="7">
    <location>
        <begin position="14"/>
        <end position="127"/>
    </location>
</feature>
<keyword evidence="3 6" id="KW-0812">Transmembrane</keyword>
<evidence type="ECO:0000256" key="2">
    <source>
        <dbReference type="ARBA" id="ARBA00009399"/>
    </source>
</evidence>
<evidence type="ECO:0000313" key="9">
    <source>
        <dbReference type="Proteomes" id="UP001165422"/>
    </source>
</evidence>
<evidence type="ECO:0000256" key="5">
    <source>
        <dbReference type="ARBA" id="ARBA00023136"/>
    </source>
</evidence>
<comment type="similarity">
    <text evidence="2">Belongs to the GtrA family.</text>
</comment>
<keyword evidence="5 6" id="KW-0472">Membrane</keyword>
<evidence type="ECO:0000256" key="3">
    <source>
        <dbReference type="ARBA" id="ARBA00022692"/>
    </source>
</evidence>
<dbReference type="Proteomes" id="UP001165422">
    <property type="component" value="Unassembled WGS sequence"/>
</dbReference>
<dbReference type="EMBL" id="JAJJPB010000008">
    <property type="protein sequence ID" value="MCC9294816.1"/>
    <property type="molecule type" value="Genomic_DNA"/>
</dbReference>
<reference evidence="8" key="1">
    <citation type="submission" date="2021-11" db="EMBL/GenBank/DDBJ databases">
        <authorList>
            <person name="Qingchun L."/>
            <person name="Dong Z."/>
            <person name="Zongwei Q."/>
            <person name="Jia Z."/>
            <person name="Duotao L."/>
        </authorList>
    </citation>
    <scope>NUCLEOTIDE SEQUENCE</scope>
    <source>
        <strain evidence="8">WLY-B-L2</strain>
    </source>
</reference>
<gene>
    <name evidence="8" type="ORF">LN736_08095</name>
</gene>
<dbReference type="PANTHER" id="PTHR38459">
    <property type="entry name" value="PROPHAGE BACTOPRENOL-LINKED GLUCOSE TRANSLOCASE HOMOLOG"/>
    <property type="match status" value="1"/>
</dbReference>
<evidence type="ECO:0000256" key="6">
    <source>
        <dbReference type="SAM" id="Phobius"/>
    </source>
</evidence>
<dbReference type="Pfam" id="PF04138">
    <property type="entry name" value="GtrA_DPMS_TM"/>
    <property type="match status" value="1"/>
</dbReference>